<evidence type="ECO:0000313" key="2">
    <source>
        <dbReference type="EMBL" id="KAE9030566.1"/>
    </source>
</evidence>
<evidence type="ECO:0008006" key="4">
    <source>
        <dbReference type="Google" id="ProtNLM"/>
    </source>
</evidence>
<name>A0A6A3MG98_9STRA</name>
<feature type="signal peptide" evidence="1">
    <location>
        <begin position="1"/>
        <end position="32"/>
    </location>
</feature>
<evidence type="ECO:0000313" key="3">
    <source>
        <dbReference type="Proteomes" id="UP000429607"/>
    </source>
</evidence>
<evidence type="ECO:0000256" key="1">
    <source>
        <dbReference type="SAM" id="SignalP"/>
    </source>
</evidence>
<reference evidence="2 3" key="1">
    <citation type="submission" date="2018-09" db="EMBL/GenBank/DDBJ databases">
        <title>Genomic investigation of the strawberry pathogen Phytophthora fragariae indicates pathogenicity is determined by transcriptional variation in three key races.</title>
        <authorList>
            <person name="Adams T.M."/>
            <person name="Armitage A.D."/>
            <person name="Sobczyk M.K."/>
            <person name="Bates H.J."/>
            <person name="Dunwell J.M."/>
            <person name="Nellist C.F."/>
            <person name="Harrison R.J."/>
        </authorList>
    </citation>
    <scope>NUCLEOTIDE SEQUENCE [LARGE SCALE GENOMIC DNA]</scope>
    <source>
        <strain evidence="2 3">SCRP249</strain>
    </source>
</reference>
<dbReference type="EMBL" id="QXFV01000685">
    <property type="protein sequence ID" value="KAE9030566.1"/>
    <property type="molecule type" value="Genomic_DNA"/>
</dbReference>
<gene>
    <name evidence="2" type="ORF">PR001_g11223</name>
</gene>
<protein>
    <recommendedName>
        <fullName evidence="4">Reverse transcriptase RNase H-like domain-containing protein</fullName>
    </recommendedName>
</protein>
<organism evidence="2 3">
    <name type="scientific">Phytophthora rubi</name>
    <dbReference type="NCBI Taxonomy" id="129364"/>
    <lineage>
        <taxon>Eukaryota</taxon>
        <taxon>Sar</taxon>
        <taxon>Stramenopiles</taxon>
        <taxon>Oomycota</taxon>
        <taxon>Peronosporomycetes</taxon>
        <taxon>Peronosporales</taxon>
        <taxon>Peronosporaceae</taxon>
        <taxon>Phytophthora</taxon>
    </lineage>
</organism>
<keyword evidence="1" id="KW-0732">Signal</keyword>
<feature type="chain" id="PRO_5025520920" description="Reverse transcriptase RNase H-like domain-containing protein" evidence="1">
    <location>
        <begin position="33"/>
        <end position="269"/>
    </location>
</feature>
<proteinExistence type="predicted"/>
<dbReference type="Proteomes" id="UP000429607">
    <property type="component" value="Unassembled WGS sequence"/>
</dbReference>
<comment type="caution">
    <text evidence="2">The sequence shown here is derived from an EMBL/GenBank/DDBJ whole genome shotgun (WGS) entry which is preliminary data.</text>
</comment>
<sequence>MSAVTWQKKMASRNPQAQTLIRLLCYWKLVFGLRFSVMHVAGVDNRISDAGSRSSHGFSMHSLFTELNRDCSTFSKYRSALTTWFACSTSRGIQPTLFGYTTDAKIQCISDFILHSVQHGYGVGRPVRGATISAVLHGVLHFFRSAALDFPSGSPQIRMLLTGISGISRLDAPVRHKASVSLRLLGLCYRSLDLAIPSDQAFGGGSFFFLLRQSEIASKGKKFAWFALRVVDIAIFNSAGEATYITHEATSVHIWAPRRIIAARQHYVC</sequence>
<dbReference type="AlphaFoldDB" id="A0A6A3MG98"/>
<accession>A0A6A3MG98</accession>